<comment type="similarity">
    <text evidence="1">Belongs to the avfA family.</text>
</comment>
<evidence type="ECO:0000313" key="3">
    <source>
        <dbReference type="EMBL" id="KAH6886801.1"/>
    </source>
</evidence>
<evidence type="ECO:0000256" key="1">
    <source>
        <dbReference type="ARBA" id="ARBA00038376"/>
    </source>
</evidence>
<dbReference type="Proteomes" id="UP000777438">
    <property type="component" value="Unassembled WGS sequence"/>
</dbReference>
<evidence type="ECO:0000313" key="4">
    <source>
        <dbReference type="Proteomes" id="UP000777438"/>
    </source>
</evidence>
<name>A0A9P8W3H5_9HYPO</name>
<sequence length="265" mass="29627">MSTPRVLILGGSASLSRLMTLRMVSKSWDVISVIRDPAQRSQILQIGNGQKGKVEVLIQDLEKLMGVRGARRILEQARPNIVVFVAGSTRKPFAVDRDASKSFMEASTNDNSVSKFLFISFPSSRRGRAPWWTDEDFQDWMVEKRSYPDIWQAKLEADEYLVALANARARRGGPSFQAISLRPTWLTNSKGTGKVHLGKSRAVGQVTREDVAAVALALLSRHDTRGWFDLFQGDDEIEEAVDSAVRRNVNCIDGEDVERIHELAV</sequence>
<gene>
    <name evidence="3" type="ORF">B0T10DRAFT_490365</name>
</gene>
<evidence type="ECO:0000259" key="2">
    <source>
        <dbReference type="Pfam" id="PF13460"/>
    </source>
</evidence>
<feature type="domain" description="NAD(P)-binding" evidence="2">
    <location>
        <begin position="10"/>
        <end position="220"/>
    </location>
</feature>
<dbReference type="Gene3D" id="3.40.50.720">
    <property type="entry name" value="NAD(P)-binding Rossmann-like Domain"/>
    <property type="match status" value="1"/>
</dbReference>
<dbReference type="EMBL" id="JAGPYM010000015">
    <property type="protein sequence ID" value="KAH6886801.1"/>
    <property type="molecule type" value="Genomic_DNA"/>
</dbReference>
<dbReference type="AlphaFoldDB" id="A0A9P8W3H5"/>
<dbReference type="PANTHER" id="PTHR15020">
    <property type="entry name" value="FLAVIN REDUCTASE-RELATED"/>
    <property type="match status" value="1"/>
</dbReference>
<dbReference type="InterPro" id="IPR036291">
    <property type="entry name" value="NAD(P)-bd_dom_sf"/>
</dbReference>
<dbReference type="InterPro" id="IPR016040">
    <property type="entry name" value="NAD(P)-bd_dom"/>
</dbReference>
<dbReference type="Pfam" id="PF13460">
    <property type="entry name" value="NAD_binding_10"/>
    <property type="match status" value="1"/>
</dbReference>
<dbReference type="PANTHER" id="PTHR15020:SF50">
    <property type="entry name" value="UPF0659 PROTEIN YMR090W"/>
    <property type="match status" value="1"/>
</dbReference>
<protein>
    <recommendedName>
        <fullName evidence="2">NAD(P)-binding domain-containing protein</fullName>
    </recommendedName>
</protein>
<comment type="caution">
    <text evidence="3">The sequence shown here is derived from an EMBL/GenBank/DDBJ whole genome shotgun (WGS) entry which is preliminary data.</text>
</comment>
<accession>A0A9P8W3H5</accession>
<dbReference type="OrthoDB" id="10254604at2759"/>
<organism evidence="3 4">
    <name type="scientific">Thelonectria olida</name>
    <dbReference type="NCBI Taxonomy" id="1576542"/>
    <lineage>
        <taxon>Eukaryota</taxon>
        <taxon>Fungi</taxon>
        <taxon>Dikarya</taxon>
        <taxon>Ascomycota</taxon>
        <taxon>Pezizomycotina</taxon>
        <taxon>Sordariomycetes</taxon>
        <taxon>Hypocreomycetidae</taxon>
        <taxon>Hypocreales</taxon>
        <taxon>Nectriaceae</taxon>
        <taxon>Thelonectria</taxon>
    </lineage>
</organism>
<reference evidence="3 4" key="1">
    <citation type="journal article" date="2021" name="Nat. Commun.">
        <title>Genetic determinants of endophytism in the Arabidopsis root mycobiome.</title>
        <authorList>
            <person name="Mesny F."/>
            <person name="Miyauchi S."/>
            <person name="Thiergart T."/>
            <person name="Pickel B."/>
            <person name="Atanasova L."/>
            <person name="Karlsson M."/>
            <person name="Huettel B."/>
            <person name="Barry K.W."/>
            <person name="Haridas S."/>
            <person name="Chen C."/>
            <person name="Bauer D."/>
            <person name="Andreopoulos W."/>
            <person name="Pangilinan J."/>
            <person name="LaButti K."/>
            <person name="Riley R."/>
            <person name="Lipzen A."/>
            <person name="Clum A."/>
            <person name="Drula E."/>
            <person name="Henrissat B."/>
            <person name="Kohler A."/>
            <person name="Grigoriev I.V."/>
            <person name="Martin F.M."/>
            <person name="Hacquard S."/>
        </authorList>
    </citation>
    <scope>NUCLEOTIDE SEQUENCE [LARGE SCALE GENOMIC DNA]</scope>
    <source>
        <strain evidence="3 4">MPI-CAGE-CH-0241</strain>
    </source>
</reference>
<proteinExistence type="inferred from homology"/>
<keyword evidence="4" id="KW-1185">Reference proteome</keyword>
<dbReference type="SUPFAM" id="SSF51735">
    <property type="entry name" value="NAD(P)-binding Rossmann-fold domains"/>
    <property type="match status" value="1"/>
</dbReference>